<keyword evidence="5" id="KW-1185">Reference proteome</keyword>
<dbReference type="SUPFAM" id="SSF50156">
    <property type="entry name" value="PDZ domain-like"/>
    <property type="match status" value="1"/>
</dbReference>
<dbReference type="EMBL" id="JBHMDM010000001">
    <property type="protein sequence ID" value="MFB9375527.1"/>
    <property type="molecule type" value="Genomic_DNA"/>
</dbReference>
<evidence type="ECO:0000256" key="2">
    <source>
        <dbReference type="SAM" id="Phobius"/>
    </source>
</evidence>
<feature type="region of interest" description="Disordered" evidence="1">
    <location>
        <begin position="1"/>
        <end position="26"/>
    </location>
</feature>
<dbReference type="SUPFAM" id="SSF54211">
    <property type="entry name" value="Ribosomal protein S5 domain 2-like"/>
    <property type="match status" value="1"/>
</dbReference>
<reference evidence="4 5" key="1">
    <citation type="submission" date="2024-09" db="EMBL/GenBank/DDBJ databases">
        <authorList>
            <person name="Sun Q."/>
            <person name="Mori K."/>
        </authorList>
    </citation>
    <scope>NUCLEOTIDE SEQUENCE [LARGE SCALE GENOMIC DNA]</scope>
    <source>
        <strain evidence="4 5">TISTR 1856</strain>
    </source>
</reference>
<dbReference type="InterPro" id="IPR001478">
    <property type="entry name" value="PDZ"/>
</dbReference>
<comment type="caution">
    <text evidence="4">The sequence shown here is derived from an EMBL/GenBank/DDBJ whole genome shotgun (WGS) entry which is preliminary data.</text>
</comment>
<dbReference type="Gene3D" id="3.30.230.10">
    <property type="match status" value="1"/>
</dbReference>
<feature type="region of interest" description="Disordered" evidence="1">
    <location>
        <begin position="76"/>
        <end position="95"/>
    </location>
</feature>
<evidence type="ECO:0000256" key="1">
    <source>
        <dbReference type="SAM" id="MobiDB-lite"/>
    </source>
</evidence>
<evidence type="ECO:0000313" key="4">
    <source>
        <dbReference type="EMBL" id="MFB9375527.1"/>
    </source>
</evidence>
<evidence type="ECO:0000259" key="3">
    <source>
        <dbReference type="PROSITE" id="PS50106"/>
    </source>
</evidence>
<sequence length="394" mass="39903">MLPQDRTGPDESSEDGSSERDDRAGVSPRGLLLGCSAVLSLLLVSVVSLLPAPYVTLSPGPVVDVIGTEVPAAATAATGTSSPSPSPSQGSSEGLITVRGAPVYPTEGSLDLTTVAVLGGPGDDLDLWQALQAWLDPRVAVAPRSVYYPEGQSAKDAAAASVAQMTGSQTAAKVAALRELGEDVPATVTLRVGQLATGAPAAEVLRVGDEIRAVDGRPVADFEALRVAVEALRPGAEVRLTVRRDGATQELTTRTVAVDGATRLGVAPEITYDFPFDVELSLENIGGPSAGTMFALGIVDVLTPGAMTGGQHVAGTGSITPDGVVGVIGGLRQKVIGARADGARWFLAPAAECPQVAGATPEGITVVPITTLHQAREAVETIGAGRGESLPTCG</sequence>
<dbReference type="PROSITE" id="PS50106">
    <property type="entry name" value="PDZ"/>
    <property type="match status" value="1"/>
</dbReference>
<dbReference type="InterPro" id="IPR020568">
    <property type="entry name" value="Ribosomal_Su5_D2-typ_SF"/>
</dbReference>
<name>A0ABV5LN79_9ACTN</name>
<dbReference type="SMART" id="SM00228">
    <property type="entry name" value="PDZ"/>
    <property type="match status" value="1"/>
</dbReference>
<dbReference type="Gene3D" id="2.30.42.10">
    <property type="match status" value="1"/>
</dbReference>
<dbReference type="InterPro" id="IPR036034">
    <property type="entry name" value="PDZ_sf"/>
</dbReference>
<dbReference type="InterPro" id="IPR027065">
    <property type="entry name" value="Lon_Prtase"/>
</dbReference>
<dbReference type="RefSeq" id="WP_380136187.1">
    <property type="nucleotide sequence ID" value="NZ_JBHLUI010000006.1"/>
</dbReference>
<dbReference type="Pfam" id="PF13180">
    <property type="entry name" value="PDZ_2"/>
    <property type="match status" value="1"/>
</dbReference>
<feature type="domain" description="PDZ" evidence="3">
    <location>
        <begin position="179"/>
        <end position="246"/>
    </location>
</feature>
<dbReference type="PANTHER" id="PTHR10046">
    <property type="entry name" value="ATP DEPENDENT LON PROTEASE FAMILY MEMBER"/>
    <property type="match status" value="1"/>
</dbReference>
<keyword evidence="2" id="KW-0812">Transmembrane</keyword>
<dbReference type="InterPro" id="IPR014721">
    <property type="entry name" value="Ribsml_uS5_D2-typ_fold_subgr"/>
</dbReference>
<dbReference type="Pfam" id="PF05362">
    <property type="entry name" value="Lon_C"/>
    <property type="match status" value="1"/>
</dbReference>
<feature type="compositionally biased region" description="Low complexity" evidence="1">
    <location>
        <begin position="76"/>
        <end position="94"/>
    </location>
</feature>
<keyword evidence="2" id="KW-0472">Membrane</keyword>
<accession>A0ABV5LN79</accession>
<organism evidence="4 5">
    <name type="scientific">Kineococcus gynurae</name>
    <dbReference type="NCBI Taxonomy" id="452979"/>
    <lineage>
        <taxon>Bacteria</taxon>
        <taxon>Bacillati</taxon>
        <taxon>Actinomycetota</taxon>
        <taxon>Actinomycetes</taxon>
        <taxon>Kineosporiales</taxon>
        <taxon>Kineosporiaceae</taxon>
        <taxon>Kineococcus</taxon>
    </lineage>
</organism>
<protein>
    <submittedName>
        <fullName evidence="4">PDZ domain-containing protein</fullName>
    </submittedName>
</protein>
<gene>
    <name evidence="4" type="ORF">ACFFVI_00965</name>
</gene>
<evidence type="ECO:0000313" key="5">
    <source>
        <dbReference type="Proteomes" id="UP001589748"/>
    </source>
</evidence>
<feature type="transmembrane region" description="Helical" evidence="2">
    <location>
        <begin position="30"/>
        <end position="50"/>
    </location>
</feature>
<dbReference type="InterPro" id="IPR008269">
    <property type="entry name" value="Lon_proteolytic"/>
</dbReference>
<keyword evidence="2" id="KW-1133">Transmembrane helix</keyword>
<proteinExistence type="predicted"/>
<dbReference type="Proteomes" id="UP001589748">
    <property type="component" value="Unassembled WGS sequence"/>
</dbReference>